<feature type="region of interest" description="Disordered" evidence="1">
    <location>
        <begin position="322"/>
        <end position="353"/>
    </location>
</feature>
<organism evidence="2 3">
    <name type="scientific">Branchiostoma lanceolatum</name>
    <name type="common">Common lancelet</name>
    <name type="synonym">Amphioxus lanceolatum</name>
    <dbReference type="NCBI Taxonomy" id="7740"/>
    <lineage>
        <taxon>Eukaryota</taxon>
        <taxon>Metazoa</taxon>
        <taxon>Chordata</taxon>
        <taxon>Cephalochordata</taxon>
        <taxon>Leptocardii</taxon>
        <taxon>Amphioxiformes</taxon>
        <taxon>Branchiostomatidae</taxon>
        <taxon>Branchiostoma</taxon>
    </lineage>
</organism>
<evidence type="ECO:0000313" key="2">
    <source>
        <dbReference type="EMBL" id="CAH1232940.1"/>
    </source>
</evidence>
<feature type="compositionally biased region" description="Basic and acidic residues" evidence="1">
    <location>
        <begin position="39"/>
        <end position="48"/>
    </location>
</feature>
<proteinExistence type="predicted"/>
<feature type="compositionally biased region" description="Polar residues" evidence="1">
    <location>
        <begin position="49"/>
        <end position="62"/>
    </location>
</feature>
<dbReference type="OrthoDB" id="6128751at2759"/>
<reference evidence="2" key="1">
    <citation type="submission" date="2022-01" db="EMBL/GenBank/DDBJ databases">
        <authorList>
            <person name="Braso-Vives M."/>
        </authorList>
    </citation>
    <scope>NUCLEOTIDE SEQUENCE</scope>
</reference>
<name>A0A8J9W075_BRALA</name>
<gene>
    <name evidence="2" type="primary">Hypp537</name>
    <name evidence="2" type="ORF">BLAG_LOCUS1852</name>
</gene>
<dbReference type="EMBL" id="OV696686">
    <property type="protein sequence ID" value="CAH1232940.1"/>
    <property type="molecule type" value="Genomic_DNA"/>
</dbReference>
<evidence type="ECO:0000256" key="1">
    <source>
        <dbReference type="SAM" id="MobiDB-lite"/>
    </source>
</evidence>
<dbReference type="Proteomes" id="UP000838412">
    <property type="component" value="Chromosome 1"/>
</dbReference>
<evidence type="ECO:0000313" key="3">
    <source>
        <dbReference type="Proteomes" id="UP000838412"/>
    </source>
</evidence>
<keyword evidence="3" id="KW-1185">Reference proteome</keyword>
<sequence length="353" mass="39290">MAGRRSLSFGGGLSFRKLDDSGTNSQGSGSELEGGDSPDVGRESEASQRESVNIQGSPGQSNPHPPTSTPNGSPRNGRRQDLLAPHTVPKADRTALSRQLTEVLANQQQILRRMAKVEGMVEDMQKAKQRAQGAGEKQGKLEVPNDVRSLVRQGYELAINNDGKEKWNLAKGMKATSAVNSETMKAVHDYVQGLLLDYGDKLPVVKAAVDTYFATKARQEKRAAEGKEGKHSKACKRNTRKTHKLNCRKRALRAKQTYNTKRKEKLQRVLLAKYMSSEESGEDDNGEKIIKIRAIPWESDEFTKYKGALDHKFRTCIQTEQARRQSMVRYPGRPSTSNIKKPVLSEQDAWIAK</sequence>
<accession>A0A8J9W075</accession>
<feature type="region of interest" description="Disordered" evidence="1">
    <location>
        <begin position="1"/>
        <end position="81"/>
    </location>
</feature>
<protein>
    <submittedName>
        <fullName evidence="2">Hypp537 protein</fullName>
    </submittedName>
</protein>
<dbReference type="AlphaFoldDB" id="A0A8J9W075"/>